<accession>A0A1Y3PIS3</accession>
<dbReference type="GO" id="GO:0005975">
    <property type="term" value="P:carbohydrate metabolic process"/>
    <property type="evidence" value="ECO:0007669"/>
    <property type="project" value="UniProtKB-UniRule"/>
</dbReference>
<dbReference type="InterPro" id="IPR001250">
    <property type="entry name" value="Man6P_Isoase-1"/>
</dbReference>
<comment type="catalytic activity">
    <reaction evidence="1 7">
        <text>D-mannose 6-phosphate = D-fructose 6-phosphate</text>
        <dbReference type="Rhea" id="RHEA:12356"/>
        <dbReference type="ChEBI" id="CHEBI:58735"/>
        <dbReference type="ChEBI" id="CHEBI:61527"/>
        <dbReference type="EC" id="5.3.1.8"/>
    </reaction>
</comment>
<keyword evidence="4 7" id="KW-0479">Metal-binding</keyword>
<feature type="binding site" evidence="8">
    <location>
        <position position="173"/>
    </location>
    <ligand>
        <name>Zn(2+)</name>
        <dbReference type="ChEBI" id="CHEBI:29105"/>
    </ligand>
</feature>
<organism evidence="12 13">
    <name type="scientific">Bacillus thermozeamaize</name>
    <dbReference type="NCBI Taxonomy" id="230954"/>
    <lineage>
        <taxon>Bacteria</taxon>
        <taxon>Bacillati</taxon>
        <taxon>Bacillota</taxon>
        <taxon>Bacilli</taxon>
        <taxon>Bacillales</taxon>
        <taxon>Bacillaceae</taxon>
        <taxon>Bacillus</taxon>
    </lineage>
</organism>
<dbReference type="Pfam" id="PF21621">
    <property type="entry name" value="MPI_cupin_dom"/>
    <property type="match status" value="1"/>
</dbReference>
<evidence type="ECO:0000313" key="13">
    <source>
        <dbReference type="Proteomes" id="UP000196475"/>
    </source>
</evidence>
<dbReference type="AlphaFoldDB" id="A0A1Y3PIS3"/>
<dbReference type="Gene3D" id="2.60.120.10">
    <property type="entry name" value="Jelly Rolls"/>
    <property type="match status" value="2"/>
</dbReference>
<evidence type="ECO:0000256" key="2">
    <source>
        <dbReference type="ARBA" id="ARBA00010772"/>
    </source>
</evidence>
<dbReference type="PIRSF" id="PIRSF036894">
    <property type="entry name" value="PMI_Firm_short"/>
    <property type="match status" value="1"/>
</dbReference>
<sequence>MQPYPLLLQPVFKERIWGGTWLRETFGYPLNGEAIGECWAISAHPHGCSRIANGPLSGKTLDEVWHAFPEWFGTKPGTPFPILVKMIDAAQDLSIQVHPDDHWARVLEGEPMGKTECWYVLDAEPGAKIVYGHTARRQEELEAMIREGRWEELLRHVPVEKGDFIYVPAGTVHALCQGVRVLEVQQSSDVTYRLYDYGRLDKNGQPRELHLEKAMQVIRIPSPSLQPNKVLKKGIATSFPSGPHFQVEHWDVSDELSFVSHGPFYTVSILEGEGELRIDEQIFPLQKGDHLLVPGAISFQHFHGSFQAIATFVPDTKH</sequence>
<evidence type="ECO:0000256" key="9">
    <source>
        <dbReference type="PIRSR" id="PIRSR036894-2"/>
    </source>
</evidence>
<name>A0A1Y3PIS3_9BACI</name>
<dbReference type="Proteomes" id="UP000196475">
    <property type="component" value="Unassembled WGS sequence"/>
</dbReference>
<evidence type="ECO:0000259" key="11">
    <source>
        <dbReference type="Pfam" id="PF21621"/>
    </source>
</evidence>
<dbReference type="InterPro" id="IPR011051">
    <property type="entry name" value="RmlC_Cupin_sf"/>
</dbReference>
<dbReference type="SUPFAM" id="SSF51182">
    <property type="entry name" value="RmlC-like cupins"/>
    <property type="match status" value="1"/>
</dbReference>
<dbReference type="NCBIfam" id="TIGR00218">
    <property type="entry name" value="manA"/>
    <property type="match status" value="1"/>
</dbReference>
<evidence type="ECO:0000256" key="5">
    <source>
        <dbReference type="ARBA" id="ARBA00022833"/>
    </source>
</evidence>
<feature type="binding site" evidence="8">
    <location>
        <position position="98"/>
    </location>
    <ligand>
        <name>Zn(2+)</name>
        <dbReference type="ChEBI" id="CHEBI:29105"/>
    </ligand>
</feature>
<evidence type="ECO:0000256" key="1">
    <source>
        <dbReference type="ARBA" id="ARBA00000757"/>
    </source>
</evidence>
<evidence type="ECO:0000256" key="4">
    <source>
        <dbReference type="ARBA" id="ARBA00022723"/>
    </source>
</evidence>
<protein>
    <recommendedName>
        <fullName evidence="3 7">Mannose-6-phosphate isomerase</fullName>
        <ecNumber evidence="3 7">5.3.1.8</ecNumber>
    </recommendedName>
</protein>
<dbReference type="GO" id="GO:0008270">
    <property type="term" value="F:zinc ion binding"/>
    <property type="evidence" value="ECO:0007669"/>
    <property type="project" value="UniProtKB-UniRule"/>
</dbReference>
<feature type="binding site" evidence="8">
    <location>
        <position position="116"/>
    </location>
    <ligand>
        <name>Zn(2+)</name>
        <dbReference type="ChEBI" id="CHEBI:29105"/>
    </ligand>
</feature>
<gene>
    <name evidence="12" type="ORF">BAA01_01395</name>
</gene>
<evidence type="ECO:0000256" key="3">
    <source>
        <dbReference type="ARBA" id="ARBA00011956"/>
    </source>
</evidence>
<dbReference type="InterPro" id="IPR051804">
    <property type="entry name" value="Carb_Metab_Reg_Kinase/Isom"/>
</dbReference>
<feature type="active site" evidence="9">
    <location>
        <position position="193"/>
    </location>
</feature>
<feature type="domain" description="Phosphomannose isomerase type I catalytic" evidence="10">
    <location>
        <begin position="8"/>
        <end position="107"/>
    </location>
</feature>
<dbReference type="GO" id="GO:0004476">
    <property type="term" value="F:mannose-6-phosphate isomerase activity"/>
    <property type="evidence" value="ECO:0007669"/>
    <property type="project" value="UniProtKB-UniRule"/>
</dbReference>
<evidence type="ECO:0000256" key="7">
    <source>
        <dbReference type="PIRNR" id="PIRNR036894"/>
    </source>
</evidence>
<dbReference type="InterPro" id="IPR049071">
    <property type="entry name" value="MPI_cupin_dom"/>
</dbReference>
<dbReference type="Pfam" id="PF20511">
    <property type="entry name" value="PMI_typeI_cat"/>
    <property type="match status" value="1"/>
</dbReference>
<evidence type="ECO:0000259" key="10">
    <source>
        <dbReference type="Pfam" id="PF20511"/>
    </source>
</evidence>
<dbReference type="PANTHER" id="PTHR42742">
    <property type="entry name" value="TRANSCRIPTIONAL REPRESSOR MPRA"/>
    <property type="match status" value="1"/>
</dbReference>
<reference evidence="13" key="1">
    <citation type="submission" date="2016-06" db="EMBL/GenBank/DDBJ databases">
        <authorList>
            <person name="Nascimento L."/>
            <person name="Pereira R.V."/>
            <person name="Martins L.F."/>
            <person name="Quaggio R.B."/>
            <person name="Silva A.M."/>
            <person name="Setubal J.C."/>
        </authorList>
    </citation>
    <scope>NUCLEOTIDE SEQUENCE [LARGE SCALE GENOMIC DNA]</scope>
</reference>
<dbReference type="PANTHER" id="PTHR42742:SF3">
    <property type="entry name" value="FRUCTOKINASE"/>
    <property type="match status" value="1"/>
</dbReference>
<evidence type="ECO:0000256" key="8">
    <source>
        <dbReference type="PIRSR" id="PIRSR036894-1"/>
    </source>
</evidence>
<evidence type="ECO:0000313" key="12">
    <source>
        <dbReference type="EMBL" id="OUM86037.1"/>
    </source>
</evidence>
<comment type="caution">
    <text evidence="12">The sequence shown here is derived from an EMBL/GenBank/DDBJ whole genome shotgun (WGS) entry which is preliminary data.</text>
</comment>
<proteinExistence type="inferred from homology"/>
<dbReference type="InterPro" id="IPR014628">
    <property type="entry name" value="Man6P_isomerase_Firm_short"/>
</dbReference>
<dbReference type="InterPro" id="IPR046457">
    <property type="entry name" value="PMI_typeI_cat"/>
</dbReference>
<keyword evidence="5 7" id="KW-0862">Zinc</keyword>
<comment type="similarity">
    <text evidence="2 7">Belongs to the mannose-6-phosphate isomerase type 1 family.</text>
</comment>
<dbReference type="EMBL" id="LZRT01000094">
    <property type="protein sequence ID" value="OUM86037.1"/>
    <property type="molecule type" value="Genomic_DNA"/>
</dbReference>
<dbReference type="InterPro" id="IPR014710">
    <property type="entry name" value="RmlC-like_jellyroll"/>
</dbReference>
<feature type="domain" description="Mannose-6-phosphate isomerase cupin" evidence="11">
    <location>
        <begin position="237"/>
        <end position="311"/>
    </location>
</feature>
<keyword evidence="6 7" id="KW-0413">Isomerase</keyword>
<dbReference type="CDD" id="cd07010">
    <property type="entry name" value="cupin_PMI_type_I_N_bac"/>
    <property type="match status" value="1"/>
</dbReference>
<comment type="cofactor">
    <cofactor evidence="8">
        <name>Zn(2+)</name>
        <dbReference type="ChEBI" id="CHEBI:29105"/>
    </cofactor>
    <text evidence="8">Binds 1 zinc ion per subunit.</text>
</comment>
<evidence type="ECO:0000256" key="6">
    <source>
        <dbReference type="ARBA" id="ARBA00023235"/>
    </source>
</evidence>
<dbReference type="EC" id="5.3.1.8" evidence="3 7"/>